<keyword evidence="2" id="KW-1185">Reference proteome</keyword>
<dbReference type="RefSeq" id="WP_138671715.1">
    <property type="nucleotide sequence ID" value="NZ_VCKY01000188.1"/>
</dbReference>
<name>A0A5S4F320_9ACTN</name>
<protein>
    <submittedName>
        <fullName evidence="1">Uncharacterized protein</fullName>
    </submittedName>
</protein>
<evidence type="ECO:0000313" key="1">
    <source>
        <dbReference type="EMBL" id="TMR10504.1"/>
    </source>
</evidence>
<gene>
    <name evidence="1" type="ORF">ETD86_39325</name>
</gene>
<dbReference type="OrthoDB" id="2987568at2"/>
<reference evidence="1 2" key="1">
    <citation type="submission" date="2019-05" db="EMBL/GenBank/DDBJ databases">
        <title>Draft genome sequence of Nonomuraea turkmeniaca DSM 43926.</title>
        <authorList>
            <person name="Saricaoglu S."/>
            <person name="Isik K."/>
        </authorList>
    </citation>
    <scope>NUCLEOTIDE SEQUENCE [LARGE SCALE GENOMIC DNA]</scope>
    <source>
        <strain evidence="1 2">DSM 43926</strain>
    </source>
</reference>
<comment type="caution">
    <text evidence="1">The sequence shown here is derived from an EMBL/GenBank/DDBJ whole genome shotgun (WGS) entry which is preliminary data.</text>
</comment>
<dbReference type="AlphaFoldDB" id="A0A5S4F320"/>
<sequence length="251" mass="28226">MPVRIVNPQAGHGRVDLDDPFPYGYLLLSGHVSPRPPVLPMGRAKRNLFLRLHGCAEQLRSREDVRHVSLFDALVMPPLGVLPYVRDHRDSVHLARFDVVALVETASPQAAREVRDSAPYAALRQELDKDADDTHELLGRNAKRIAQVGRDRRGVYIFNHFVGDDPEVVLELWEHLAAWYVHHTQASNSLMLVPDAGEKADYVAVNHGHWDTGVLRLLWRQVSSPGFRGFVQANLAANRTGSMPVFYRLIA</sequence>
<organism evidence="1 2">
    <name type="scientific">Nonomuraea turkmeniaca</name>
    <dbReference type="NCBI Taxonomy" id="103838"/>
    <lineage>
        <taxon>Bacteria</taxon>
        <taxon>Bacillati</taxon>
        <taxon>Actinomycetota</taxon>
        <taxon>Actinomycetes</taxon>
        <taxon>Streptosporangiales</taxon>
        <taxon>Streptosporangiaceae</taxon>
        <taxon>Nonomuraea</taxon>
    </lineage>
</organism>
<proteinExistence type="predicted"/>
<accession>A0A5S4F320</accession>
<dbReference type="EMBL" id="VCKY01000188">
    <property type="protein sequence ID" value="TMR10504.1"/>
    <property type="molecule type" value="Genomic_DNA"/>
</dbReference>
<dbReference type="Proteomes" id="UP000309128">
    <property type="component" value="Unassembled WGS sequence"/>
</dbReference>
<evidence type="ECO:0000313" key="2">
    <source>
        <dbReference type="Proteomes" id="UP000309128"/>
    </source>
</evidence>